<dbReference type="STRING" id="626937.HMPREF3293_02858"/>
<dbReference type="GO" id="GO:0030246">
    <property type="term" value="F:carbohydrate binding"/>
    <property type="evidence" value="ECO:0007669"/>
    <property type="project" value="InterPro"/>
</dbReference>
<dbReference type="Proteomes" id="UP000070366">
    <property type="component" value="Unassembled WGS sequence"/>
</dbReference>
<dbReference type="InterPro" id="IPR014718">
    <property type="entry name" value="GH-type_carb-bd"/>
</dbReference>
<dbReference type="InterPro" id="IPR027839">
    <property type="entry name" value="DUF4432"/>
</dbReference>
<accession>A0A136Q0W7</accession>
<protein>
    <recommendedName>
        <fullName evidence="3">DUF4432 domain-containing protein</fullName>
    </recommendedName>
</protein>
<evidence type="ECO:0008006" key="3">
    <source>
        <dbReference type="Google" id="ProtNLM"/>
    </source>
</evidence>
<evidence type="ECO:0000313" key="2">
    <source>
        <dbReference type="Proteomes" id="UP000070366"/>
    </source>
</evidence>
<organism evidence="1 2">
    <name type="scientific">Christensenella minuta</name>
    <dbReference type="NCBI Taxonomy" id="626937"/>
    <lineage>
        <taxon>Bacteria</taxon>
        <taxon>Bacillati</taxon>
        <taxon>Bacillota</taxon>
        <taxon>Clostridia</taxon>
        <taxon>Christensenellales</taxon>
        <taxon>Christensenellaceae</taxon>
        <taxon>Christensenella</taxon>
    </lineage>
</organism>
<reference evidence="1 2" key="1">
    <citation type="submission" date="2016-02" db="EMBL/GenBank/DDBJ databases">
        <authorList>
            <person name="Wen L."/>
            <person name="He K."/>
            <person name="Yang H."/>
        </authorList>
    </citation>
    <scope>NUCLEOTIDE SEQUENCE [LARGE SCALE GENOMIC DNA]</scope>
    <source>
        <strain evidence="1 2">DSM 22607</strain>
    </source>
</reference>
<sequence>MTGQKKQQRRKDERGMTMKIRLSEAAFTDNKTLFADAGELKAYLFRYESGICAVKIENSKGYATVLPFNGQMVWDAVFCGRSLKMQTSFDQPRKRGIFRDTYGCYVMHCGALAMGCPSPEDDHGHHGELPYVTYDRAFLVSGEDEKGRYMGVTGEYEYNRAFGSHYMARPIAKVYEGSTLIDVGIEIENMAAHPMDLMYMCHVNNAPEPGAEIYQTLPWTPENMVVRVSIPQYNEPDPAFMELLGRVQKDVSVTRVIGEGDVYDPEIVLFLRGVRGDEKGKAHFLYIHKDGSADYTTYDAAVLNRGVRWMVNHDDWKSMGMVLPATAEPEGYLAEKKKGNVRILPGKETFHAEVTVGYLAPEEAQQVKDKIETVMK</sequence>
<comment type="caution">
    <text evidence="1">The sequence shown here is derived from an EMBL/GenBank/DDBJ whole genome shotgun (WGS) entry which is preliminary data.</text>
</comment>
<dbReference type="PATRIC" id="fig|626937.4.peg.2819"/>
<dbReference type="AlphaFoldDB" id="A0A136Q0W7"/>
<keyword evidence="2" id="KW-1185">Reference proteome</keyword>
<dbReference type="Gene3D" id="2.70.98.10">
    <property type="match status" value="1"/>
</dbReference>
<evidence type="ECO:0000313" key="1">
    <source>
        <dbReference type="EMBL" id="KXK64214.1"/>
    </source>
</evidence>
<proteinExistence type="predicted"/>
<name>A0A136Q0W7_9FIRM</name>
<dbReference type="Pfam" id="PF14486">
    <property type="entry name" value="DUF4432"/>
    <property type="match status" value="1"/>
</dbReference>
<gene>
    <name evidence="1" type="ORF">HMPREF3293_02858</name>
</gene>
<dbReference type="EMBL" id="LSZW01000065">
    <property type="protein sequence ID" value="KXK64214.1"/>
    <property type="molecule type" value="Genomic_DNA"/>
</dbReference>